<evidence type="ECO:0000256" key="3">
    <source>
        <dbReference type="ARBA" id="ARBA00023163"/>
    </source>
</evidence>
<dbReference type="InterPro" id="IPR036271">
    <property type="entry name" value="Tet_transcr_reg_TetR-rel_C_sf"/>
</dbReference>
<feature type="domain" description="HTH tetR-type" evidence="6">
    <location>
        <begin position="19"/>
        <end position="79"/>
    </location>
</feature>
<evidence type="ECO:0000313" key="7">
    <source>
        <dbReference type="EMBL" id="MFC4832079.1"/>
    </source>
</evidence>
<accession>A0ABV9RET6</accession>
<organism evidence="7 8">
    <name type="scientific">Actinomycetospora chibensis</name>
    <dbReference type="NCBI Taxonomy" id="663606"/>
    <lineage>
        <taxon>Bacteria</taxon>
        <taxon>Bacillati</taxon>
        <taxon>Actinomycetota</taxon>
        <taxon>Actinomycetes</taxon>
        <taxon>Pseudonocardiales</taxon>
        <taxon>Pseudonocardiaceae</taxon>
        <taxon>Actinomycetospora</taxon>
    </lineage>
</organism>
<feature type="DNA-binding region" description="H-T-H motif" evidence="4">
    <location>
        <begin position="42"/>
        <end position="61"/>
    </location>
</feature>
<proteinExistence type="predicted"/>
<evidence type="ECO:0000313" key="8">
    <source>
        <dbReference type="Proteomes" id="UP001595909"/>
    </source>
</evidence>
<evidence type="ECO:0000256" key="5">
    <source>
        <dbReference type="SAM" id="MobiDB-lite"/>
    </source>
</evidence>
<dbReference type="RefSeq" id="WP_274189794.1">
    <property type="nucleotide sequence ID" value="NZ_BAABHN010000013.1"/>
</dbReference>
<dbReference type="Gene3D" id="1.10.357.10">
    <property type="entry name" value="Tetracycline Repressor, domain 2"/>
    <property type="match status" value="1"/>
</dbReference>
<protein>
    <submittedName>
        <fullName evidence="7">TetR/AcrR family transcriptional regulator</fullName>
    </submittedName>
</protein>
<dbReference type="EMBL" id="JBHSIM010000013">
    <property type="protein sequence ID" value="MFC4832079.1"/>
    <property type="molecule type" value="Genomic_DNA"/>
</dbReference>
<dbReference type="PRINTS" id="PR00455">
    <property type="entry name" value="HTHTETR"/>
</dbReference>
<dbReference type="SUPFAM" id="SSF48498">
    <property type="entry name" value="Tetracyclin repressor-like, C-terminal domain"/>
    <property type="match status" value="1"/>
</dbReference>
<dbReference type="PANTHER" id="PTHR30055">
    <property type="entry name" value="HTH-TYPE TRANSCRIPTIONAL REGULATOR RUTR"/>
    <property type="match status" value="1"/>
</dbReference>
<keyword evidence="3" id="KW-0804">Transcription</keyword>
<evidence type="ECO:0000256" key="4">
    <source>
        <dbReference type="PROSITE-ProRule" id="PRU00335"/>
    </source>
</evidence>
<dbReference type="PROSITE" id="PS50977">
    <property type="entry name" value="HTH_TETR_2"/>
    <property type="match status" value="1"/>
</dbReference>
<dbReference type="InterPro" id="IPR050109">
    <property type="entry name" value="HTH-type_TetR-like_transc_reg"/>
</dbReference>
<feature type="region of interest" description="Disordered" evidence="5">
    <location>
        <begin position="207"/>
        <end position="227"/>
    </location>
</feature>
<gene>
    <name evidence="7" type="ORF">ACFPEL_06620</name>
</gene>
<feature type="compositionally biased region" description="Gly residues" evidence="5">
    <location>
        <begin position="207"/>
        <end position="219"/>
    </location>
</feature>
<sequence>MARQRSGRGEASGTGTKSARTRARILDAAAQVLDQNGYAGTRLADIADLAAVQAPALYYYFPSRDDLVEHVVVAGQQVTIDHVTARLEALPADTPPMTRIAEAVGAHLEVVLAHSHYASATTRNADQLPEHIREHLVTGLQTYIGIWRGLIDAAAEAGELAPDLDPGAARMLVMGALNWASQWFDPASGPLEPLVATTQRFVLHGLAGGGPRRARGGGQTPALVDAR</sequence>
<dbReference type="Pfam" id="PF17932">
    <property type="entry name" value="TetR_C_24"/>
    <property type="match status" value="1"/>
</dbReference>
<evidence type="ECO:0000256" key="1">
    <source>
        <dbReference type="ARBA" id="ARBA00023015"/>
    </source>
</evidence>
<dbReference type="SUPFAM" id="SSF46689">
    <property type="entry name" value="Homeodomain-like"/>
    <property type="match status" value="1"/>
</dbReference>
<keyword evidence="8" id="KW-1185">Reference proteome</keyword>
<dbReference type="Proteomes" id="UP001595909">
    <property type="component" value="Unassembled WGS sequence"/>
</dbReference>
<keyword evidence="1" id="KW-0805">Transcription regulation</keyword>
<dbReference type="PANTHER" id="PTHR30055:SF234">
    <property type="entry name" value="HTH-TYPE TRANSCRIPTIONAL REGULATOR BETI"/>
    <property type="match status" value="1"/>
</dbReference>
<evidence type="ECO:0000256" key="2">
    <source>
        <dbReference type="ARBA" id="ARBA00023125"/>
    </source>
</evidence>
<reference evidence="8" key="1">
    <citation type="journal article" date="2019" name="Int. J. Syst. Evol. Microbiol.">
        <title>The Global Catalogue of Microorganisms (GCM) 10K type strain sequencing project: providing services to taxonomists for standard genome sequencing and annotation.</title>
        <authorList>
            <consortium name="The Broad Institute Genomics Platform"/>
            <consortium name="The Broad Institute Genome Sequencing Center for Infectious Disease"/>
            <person name="Wu L."/>
            <person name="Ma J."/>
        </authorList>
    </citation>
    <scope>NUCLEOTIDE SEQUENCE [LARGE SCALE GENOMIC DNA]</scope>
    <source>
        <strain evidence="8">CCUG 50347</strain>
    </source>
</reference>
<evidence type="ECO:0000259" key="6">
    <source>
        <dbReference type="PROSITE" id="PS50977"/>
    </source>
</evidence>
<comment type="caution">
    <text evidence="7">The sequence shown here is derived from an EMBL/GenBank/DDBJ whole genome shotgun (WGS) entry which is preliminary data.</text>
</comment>
<dbReference type="Pfam" id="PF00440">
    <property type="entry name" value="TetR_N"/>
    <property type="match status" value="1"/>
</dbReference>
<dbReference type="InterPro" id="IPR009057">
    <property type="entry name" value="Homeodomain-like_sf"/>
</dbReference>
<name>A0ABV9RET6_9PSEU</name>
<keyword evidence="2 4" id="KW-0238">DNA-binding</keyword>
<dbReference type="Gene3D" id="1.10.10.60">
    <property type="entry name" value="Homeodomain-like"/>
    <property type="match status" value="1"/>
</dbReference>
<dbReference type="InterPro" id="IPR041490">
    <property type="entry name" value="KstR2_TetR_C"/>
</dbReference>
<dbReference type="InterPro" id="IPR001647">
    <property type="entry name" value="HTH_TetR"/>
</dbReference>